<comment type="caution">
    <text evidence="2">The sequence shown here is derived from an EMBL/GenBank/DDBJ whole genome shotgun (WGS) entry which is preliminary data.</text>
</comment>
<keyword evidence="3" id="KW-1185">Reference proteome</keyword>
<dbReference type="Proteomes" id="UP000557872">
    <property type="component" value="Unassembled WGS sequence"/>
</dbReference>
<dbReference type="SUPFAM" id="SSF53474">
    <property type="entry name" value="alpha/beta-Hydrolases"/>
    <property type="match status" value="1"/>
</dbReference>
<protein>
    <submittedName>
        <fullName evidence="2">Alpha/beta fold hydrolase</fullName>
    </submittedName>
</protein>
<reference evidence="2 3" key="1">
    <citation type="submission" date="2020-07" db="EMBL/GenBank/DDBJ databases">
        <title>Roseicoccus Jingziensis gen. nov., sp. nov., isolated from coastal seawater.</title>
        <authorList>
            <person name="Feng X."/>
        </authorList>
    </citation>
    <scope>NUCLEOTIDE SEQUENCE [LARGE SCALE GENOMIC DNA]</scope>
    <source>
        <strain evidence="2 3">N1E253</strain>
    </source>
</reference>
<sequence>MMKRRFFKPLLIGLCLVFLSAISFTAYLGRQLASPERRELQDYHQQWIQQQAQHSIHIQDGLLVNEQIPYLLVTPSTNAPLSERARIIREQVQQHEITLPAIGEVTGTVVLLHGRNGRKEDLLPVAERFCALGLRCLIPDLPAHGESPVETVQFGLAELEQDLPRELLIECAKHHQFNPEPSALWGISMGGCFATRSAANNKQPQWQSLVIVSSFDRLDTVIKHQSHSSILNDWVSYFSELSNGADPAKVTPAVWAQSVSIPVLVAHGSDDALIPMSSGRKLYDSFPSNDKKWIEVPGGDHDNVLITPMPLYAEMGVWILKHLSPPQQEPEASSAP</sequence>
<accession>A0A851GHQ1</accession>
<feature type="domain" description="Serine aminopeptidase S33" evidence="1">
    <location>
        <begin position="104"/>
        <end position="219"/>
    </location>
</feature>
<dbReference type="GO" id="GO:0016787">
    <property type="term" value="F:hydrolase activity"/>
    <property type="evidence" value="ECO:0007669"/>
    <property type="project" value="UniProtKB-KW"/>
</dbReference>
<evidence type="ECO:0000313" key="2">
    <source>
        <dbReference type="EMBL" id="NWK56886.1"/>
    </source>
</evidence>
<dbReference type="Gene3D" id="3.40.50.1820">
    <property type="entry name" value="alpha/beta hydrolase"/>
    <property type="match status" value="1"/>
</dbReference>
<dbReference type="InterPro" id="IPR022742">
    <property type="entry name" value="Hydrolase_4"/>
</dbReference>
<dbReference type="Pfam" id="PF12146">
    <property type="entry name" value="Hydrolase_4"/>
    <property type="match status" value="1"/>
</dbReference>
<proteinExistence type="predicted"/>
<gene>
    <name evidence="2" type="ORF">HW115_14780</name>
</gene>
<name>A0A851GHQ1_9BACT</name>
<evidence type="ECO:0000313" key="3">
    <source>
        <dbReference type="Proteomes" id="UP000557872"/>
    </source>
</evidence>
<dbReference type="AlphaFoldDB" id="A0A851GHQ1"/>
<dbReference type="InterPro" id="IPR051044">
    <property type="entry name" value="MAG_DAG_Lipase"/>
</dbReference>
<evidence type="ECO:0000259" key="1">
    <source>
        <dbReference type="Pfam" id="PF12146"/>
    </source>
</evidence>
<keyword evidence="2" id="KW-0378">Hydrolase</keyword>
<dbReference type="InterPro" id="IPR029058">
    <property type="entry name" value="AB_hydrolase_fold"/>
</dbReference>
<dbReference type="EMBL" id="JACBAZ010000006">
    <property type="protein sequence ID" value="NWK56886.1"/>
    <property type="molecule type" value="Genomic_DNA"/>
</dbReference>
<dbReference type="PANTHER" id="PTHR11614">
    <property type="entry name" value="PHOSPHOLIPASE-RELATED"/>
    <property type="match status" value="1"/>
</dbReference>
<organism evidence="2 3">
    <name type="scientific">Oceaniferula marina</name>
    <dbReference type="NCBI Taxonomy" id="2748318"/>
    <lineage>
        <taxon>Bacteria</taxon>
        <taxon>Pseudomonadati</taxon>
        <taxon>Verrucomicrobiota</taxon>
        <taxon>Verrucomicrobiia</taxon>
        <taxon>Verrucomicrobiales</taxon>
        <taxon>Verrucomicrobiaceae</taxon>
        <taxon>Oceaniferula</taxon>
    </lineage>
</organism>